<dbReference type="SUPFAM" id="SSF51735">
    <property type="entry name" value="NAD(P)-binding Rossmann-fold domains"/>
    <property type="match status" value="4"/>
</dbReference>
<dbReference type="InterPro" id="IPR006162">
    <property type="entry name" value="Ppantetheine_attach_site"/>
</dbReference>
<keyword evidence="12" id="KW-1185">Reference proteome</keyword>
<accession>A0ABN2QGU9</accession>
<dbReference type="Gene3D" id="3.40.47.10">
    <property type="match status" value="2"/>
</dbReference>
<dbReference type="InterPro" id="IPR020806">
    <property type="entry name" value="PKS_PP-bd"/>
</dbReference>
<dbReference type="InterPro" id="IPR014043">
    <property type="entry name" value="Acyl_transferase_dom"/>
</dbReference>
<dbReference type="InterPro" id="IPR036291">
    <property type="entry name" value="NAD(P)-bd_dom_sf"/>
</dbReference>
<dbReference type="Pfam" id="PF08990">
    <property type="entry name" value="Docking"/>
    <property type="match status" value="1"/>
</dbReference>
<dbReference type="Gene3D" id="1.10.1200.10">
    <property type="entry name" value="ACP-like"/>
    <property type="match status" value="2"/>
</dbReference>
<dbReference type="Proteomes" id="UP001501116">
    <property type="component" value="Unassembled WGS sequence"/>
</dbReference>
<gene>
    <name evidence="11" type="ORF">GCM10009754_21380</name>
</gene>
<comment type="caution">
    <text evidence="11">The sequence shown here is derived from an EMBL/GenBank/DDBJ whole genome shotgun (WGS) entry which is preliminary data.</text>
</comment>
<dbReference type="InterPro" id="IPR057326">
    <property type="entry name" value="KR_dom"/>
</dbReference>
<dbReference type="InterPro" id="IPR032821">
    <property type="entry name" value="PKS_assoc"/>
</dbReference>
<dbReference type="CDD" id="cd08952">
    <property type="entry name" value="KR_1_SDR_x"/>
    <property type="match status" value="2"/>
</dbReference>
<dbReference type="InterPro" id="IPR014030">
    <property type="entry name" value="Ketoacyl_synth_N"/>
</dbReference>
<dbReference type="Pfam" id="PF02801">
    <property type="entry name" value="Ketoacyl-synt_C"/>
    <property type="match status" value="2"/>
</dbReference>
<dbReference type="Pfam" id="PF00698">
    <property type="entry name" value="Acyl_transf_1"/>
    <property type="match status" value="2"/>
</dbReference>
<name>A0ABN2QGU9_9PSEU</name>
<dbReference type="SMART" id="SM00827">
    <property type="entry name" value="PKS_AT"/>
    <property type="match status" value="2"/>
</dbReference>
<feature type="region of interest" description="Disordered" evidence="8">
    <location>
        <begin position="3068"/>
        <end position="3087"/>
    </location>
</feature>
<dbReference type="InterPro" id="IPR041618">
    <property type="entry name" value="PKS_DE"/>
</dbReference>
<dbReference type="Pfam" id="PF08659">
    <property type="entry name" value="KR"/>
    <property type="match status" value="2"/>
</dbReference>
<dbReference type="CDD" id="cd00833">
    <property type="entry name" value="PKS"/>
    <property type="match status" value="2"/>
</dbReference>
<comment type="cofactor">
    <cofactor evidence="1">
        <name>pantetheine 4'-phosphate</name>
        <dbReference type="ChEBI" id="CHEBI:47942"/>
    </cofactor>
</comment>
<dbReference type="InterPro" id="IPR050091">
    <property type="entry name" value="PKS_NRPS_Biosynth_Enz"/>
</dbReference>
<dbReference type="InterPro" id="IPR009081">
    <property type="entry name" value="PP-bd_ACP"/>
</dbReference>
<proteinExistence type="predicted"/>
<dbReference type="InterPro" id="IPR020841">
    <property type="entry name" value="PKS_Beta-ketoAc_synthase_dom"/>
</dbReference>
<dbReference type="InterPro" id="IPR013968">
    <property type="entry name" value="PKS_KR"/>
</dbReference>
<evidence type="ECO:0000256" key="5">
    <source>
        <dbReference type="ARBA" id="ARBA00023194"/>
    </source>
</evidence>
<keyword evidence="2" id="KW-0596">Phosphopantetheine</keyword>
<dbReference type="PANTHER" id="PTHR43775:SF51">
    <property type="entry name" value="INACTIVE PHENOLPHTHIOCEROL SYNTHESIS POLYKETIDE SYNTHASE TYPE I PKS1-RELATED"/>
    <property type="match status" value="1"/>
</dbReference>
<evidence type="ECO:0000313" key="11">
    <source>
        <dbReference type="EMBL" id="GAA1952181.1"/>
    </source>
</evidence>
<dbReference type="Pfam" id="PF00109">
    <property type="entry name" value="ketoacyl-synt"/>
    <property type="match status" value="2"/>
</dbReference>
<feature type="domain" description="Ketosynthase family 3 (KS3)" evidence="10">
    <location>
        <begin position="1532"/>
        <end position="1944"/>
    </location>
</feature>
<evidence type="ECO:0000256" key="7">
    <source>
        <dbReference type="ARBA" id="ARBA00023315"/>
    </source>
</evidence>
<organism evidence="11 12">
    <name type="scientific">Amycolatopsis minnesotensis</name>
    <dbReference type="NCBI Taxonomy" id="337894"/>
    <lineage>
        <taxon>Bacteria</taxon>
        <taxon>Bacillati</taxon>
        <taxon>Actinomycetota</taxon>
        <taxon>Actinomycetes</taxon>
        <taxon>Pseudonocardiales</taxon>
        <taxon>Pseudonocardiaceae</taxon>
        <taxon>Amycolatopsis</taxon>
    </lineage>
</organism>
<keyword evidence="6" id="KW-0511">Multifunctional enzyme</keyword>
<dbReference type="Pfam" id="PF00550">
    <property type="entry name" value="PP-binding"/>
    <property type="match status" value="2"/>
</dbReference>
<dbReference type="SUPFAM" id="SSF55048">
    <property type="entry name" value="Probable ACP-binding domain of malonyl-CoA ACP transacylase"/>
    <property type="match status" value="2"/>
</dbReference>
<dbReference type="Gene3D" id="3.40.366.10">
    <property type="entry name" value="Malonyl-Coenzyme A Acyl Carrier Protein, domain 2"/>
    <property type="match status" value="2"/>
</dbReference>
<keyword evidence="5" id="KW-0045">Antibiotic biosynthesis</keyword>
<dbReference type="PROSITE" id="PS52004">
    <property type="entry name" value="KS3_2"/>
    <property type="match status" value="2"/>
</dbReference>
<dbReference type="NCBIfam" id="NF045894">
    <property type="entry name" value="PKS_plus_SDR"/>
    <property type="match status" value="2"/>
</dbReference>
<dbReference type="InterPro" id="IPR016035">
    <property type="entry name" value="Acyl_Trfase/lysoPLipase"/>
</dbReference>
<dbReference type="InterPro" id="IPR036736">
    <property type="entry name" value="ACP-like_sf"/>
</dbReference>
<feature type="domain" description="Carrier" evidence="9">
    <location>
        <begin position="1437"/>
        <end position="1515"/>
    </location>
</feature>
<dbReference type="InterPro" id="IPR001227">
    <property type="entry name" value="Ac_transferase_dom_sf"/>
</dbReference>
<keyword evidence="4" id="KW-0808">Transferase</keyword>
<evidence type="ECO:0000256" key="2">
    <source>
        <dbReference type="ARBA" id="ARBA00022450"/>
    </source>
</evidence>
<dbReference type="InterPro" id="IPR016036">
    <property type="entry name" value="Malonyl_transacylase_ACP-bd"/>
</dbReference>
<dbReference type="SMART" id="SM00823">
    <property type="entry name" value="PKS_PP"/>
    <property type="match status" value="2"/>
</dbReference>
<dbReference type="Gene3D" id="3.30.70.3290">
    <property type="match status" value="2"/>
</dbReference>
<dbReference type="InterPro" id="IPR016039">
    <property type="entry name" value="Thiolase-like"/>
</dbReference>
<dbReference type="PROSITE" id="PS00012">
    <property type="entry name" value="PHOSPHOPANTETHEINE"/>
    <property type="match status" value="1"/>
</dbReference>
<dbReference type="PROSITE" id="PS00606">
    <property type="entry name" value="KS3_1"/>
    <property type="match status" value="2"/>
</dbReference>
<dbReference type="SMART" id="SM01294">
    <property type="entry name" value="PKS_PP_betabranch"/>
    <property type="match status" value="2"/>
</dbReference>
<feature type="domain" description="Carrier" evidence="9">
    <location>
        <begin position="2948"/>
        <end position="3023"/>
    </location>
</feature>
<dbReference type="Gene3D" id="3.40.50.720">
    <property type="entry name" value="NAD(P)-binding Rossmann-like Domain"/>
    <property type="match status" value="2"/>
</dbReference>
<evidence type="ECO:0000313" key="12">
    <source>
        <dbReference type="Proteomes" id="UP001501116"/>
    </source>
</evidence>
<dbReference type="EMBL" id="BAAANN010000007">
    <property type="protein sequence ID" value="GAA1952181.1"/>
    <property type="molecule type" value="Genomic_DNA"/>
</dbReference>
<dbReference type="PANTHER" id="PTHR43775">
    <property type="entry name" value="FATTY ACID SYNTHASE"/>
    <property type="match status" value="1"/>
</dbReference>
<dbReference type="SUPFAM" id="SSF53901">
    <property type="entry name" value="Thiolase-like"/>
    <property type="match status" value="2"/>
</dbReference>
<evidence type="ECO:0008006" key="13">
    <source>
        <dbReference type="Google" id="ProtNLM"/>
    </source>
</evidence>
<dbReference type="SUPFAM" id="SSF52151">
    <property type="entry name" value="FabD/lysophospholipase-like"/>
    <property type="match status" value="2"/>
</dbReference>
<evidence type="ECO:0000256" key="1">
    <source>
        <dbReference type="ARBA" id="ARBA00001957"/>
    </source>
</evidence>
<dbReference type="SMART" id="SM00822">
    <property type="entry name" value="PKS_KR"/>
    <property type="match status" value="2"/>
</dbReference>
<dbReference type="InterPro" id="IPR015083">
    <property type="entry name" value="NorB/c/GfsB-D-like_docking"/>
</dbReference>
<dbReference type="SUPFAM" id="SSF47336">
    <property type="entry name" value="ACP-like"/>
    <property type="match status" value="2"/>
</dbReference>
<dbReference type="PROSITE" id="PS50075">
    <property type="entry name" value="CARRIER"/>
    <property type="match status" value="2"/>
</dbReference>
<dbReference type="InterPro" id="IPR018201">
    <property type="entry name" value="Ketoacyl_synth_AS"/>
</dbReference>
<protein>
    <recommendedName>
        <fullName evidence="13">Acyl transferase domain-containing protein</fullName>
    </recommendedName>
</protein>
<reference evidence="11 12" key="1">
    <citation type="journal article" date="2019" name="Int. J. Syst. Evol. Microbiol.">
        <title>The Global Catalogue of Microorganisms (GCM) 10K type strain sequencing project: providing services to taxonomists for standard genome sequencing and annotation.</title>
        <authorList>
            <consortium name="The Broad Institute Genomics Platform"/>
            <consortium name="The Broad Institute Genome Sequencing Center for Infectious Disease"/>
            <person name="Wu L."/>
            <person name="Ma J."/>
        </authorList>
    </citation>
    <scope>NUCLEOTIDE SEQUENCE [LARGE SCALE GENOMIC DNA]</scope>
    <source>
        <strain evidence="11 12">JCM 14545</strain>
    </source>
</reference>
<dbReference type="Gene3D" id="6.10.140.1830">
    <property type="match status" value="2"/>
</dbReference>
<evidence type="ECO:0000259" key="9">
    <source>
        <dbReference type="PROSITE" id="PS50075"/>
    </source>
</evidence>
<sequence>MTNDEKMLGYLRKVTADLKETRRRLEQVEAAGTEPVAIVGMACRFPGGVATPAELGDLVERGVDALSDFPADRGWRLDGDWGGVPVGGFLSGAGQFDAGFFGISPREALAMDPQQRHALECSWEALEDAGVDPLGLSGSETGVFLGTNGQDYADLLGVSEEVTELGGFAATGNIASVISGRVAYALDLSGPTMSVDTACSSSLVALHLAAQALRRGECSLALAGGVTVMSTPAAFAEFARQGGLASDGRCKAFAEAADGTGWGEGVGVLVVERLSDARAKGHRVLALVRGSAVNSDGASNGLTAPNGPSQQRVIRAALADAGLEVSDVDAVEAHGTGTRLGDPIEAQALLATYGQDRDRPLWLGSVKSNIGHTQAAAGVAGVVKMVEAMRRGVLPATLHVDAPTSQVDWTAGGVEVLAEAREWPGADRPRRAGVSAFGISGTNAHVILEQAPAEASSVRGDTNSVVPWVVSGRDDAGVVAQASGLAAGLSTEDSGSVVDVGWSLATERAALDERAVVIGADRAELLAGLESLTGAVRGRVSGDGRVGVVFSGQGAQRAGMGRELAERFPVFARALDEIDAVLPVREVMFSGDSLDETGVTQPVLFAFEVALYRLLESFGIAPAVVMGHSVGEIVAAHVAGVVSLGDACTLVSARASLMQALPSGGAMVSLQATVDEVEPLLAGEALVSIAAVNAADAVVISGDVEAVERIAATVAGWDRKTTRLTVSHAFHSPLMDPMLDEFARAIAGVRFTEPTMPLLSNLTGALVTPGLVTDPGYWVRHVREPVRFADGVAALDADVLVEIGPKAALAGMVARTTTTPVTATGRKGVDEPTAVLTALANLWVHGTPIDWTPAYTGLHPRHTDLPTRAFTHTHYWPTVRSRTDAAEDGTRSLPERKLWELVECEDVPAVARLLGEDGESGELARFVSSLGSWRRNAQESSLVGSWSYGVRWVARSLPRHSLGGRWVVVTGGAGISADALADALTARGADVTVVDLAAGVTRETTASLLPGDVADADGVVCLTGSGTDEAVGTLWELVVLVQALADREVHAPLWTITHGGATVGLGDAVSSPVAAGLWGLGRVAALERGGAWGGLIDVPAVDETSAADWQQAVDVLAGGATGEREIAVRPHGAFVRRLVRSGQEHRAPEHDGGLADIAGGTVLVTGGAGALGSRVVAWLAERRVARIVLLGRSGVPDHVLANLRDAIPDGVEINTVACDVADRPALDRVVEEITLTGPPLCGVVHAAGVVANALLVESTWDDFVDVVRAKVVGGRNLHEATRHLDLRLFVTFSSIAATWGSAGQAAYAAGNAFLDGLVGYRHGLGLTGTSIAWGPWAGGGMAADPDAARHMHDRGLNQMEPDIALSAFGRAMWSGESPTVIADVDWSRLAAVFDTVGVAKVFQEIPEARAVLDATVAAPAGEESGFAAELRALPPAERQLRVVELIRAQAAQVLGHRDSSGVDIERPFTDLGFDSLSAVEFRNRLGAATGVALAAATVFDFPTPRKLAAHLLARWEERDEPEAPAPVALALDEPVAIVGMACRLPGGVRTPEDLWKLVDTGGDGIGSSPSNRGWPIRTTGGFIDGADEFDPGFFGISPREALSMDPQQRLVLECSWEALERAAIDPVSLRGTDTGVFMGASYSAYQAFVEASEDEAAKGYGLTGSAPSVVSGRVAYALGLEGPALSVDTACSSSLVALHLATRALQRGECSLALAGGVTVMATPGAFVEFGKQGGLAADGRCKAFSDDADGTGWSEGVGVLAVERLSDALARGHRVLAVVRGSAVNSDGASNGLTAPNGPSQQRVIRAALADAGLDVSDVDVVEAHGTGTKLGDPIEAQALLATYGRRRDERPLLLGTVKSNIGHTQAAAGVAGVIKMAAALEHGTLPRTLHVGERSSRIDWSAGDVELLTEPRPWPVEAGRPRRAGVSAFGISGTNAHVVLEEAPEIPAPSDVDGSAAGVPWVFSAANAETLRAQADLLAGETEKPVLDVGWTLARSRAGLAHRAVVLGEDRDELAAGLRLLSAGDRGPNLVTGTPGPGTGATAVVFSGQGSQRAGMGRELYERYPVFAEALDEVCGHFDVQLDHPLREVMFAGEDSPLTGLVGQTAYAQPALFAHGVALWRLLESWGVRADYLLGHSIGEITAAHVAGLWSLPDACRLVGARGRLMQALPSRGAMVSLQAGKDEIVGLLDGITDRVSLAAVNAPDAVVVSGDADLVSRIAGEVEGWGRKIKHLRVSHAFHSPRMDAMLDEFTAVAADVEYHRPRLPLVSNLTGALADPDYLCRAQYWVLHVRQPVLFADGIADLLGRGATRFVEVGPDAVLSPAMTACADPAAEVRVTELQRRDRPEARTLQTGIARLYTQGVDVDWPAVVTASGATPRQVDLPTYPFERDRYWPLAEPAAAGSGSAADAAFWGTVGTGDPERVADALGVTSDDVRAIVPALARWRRDADENAAVDACRYQVDWQPVRSRSAAPTGPWLIVTTETGDLAERIADELRPGGPEVRILRLGGDELDGEALRKRLSGELGPDGLTVLSLLGDVDGDHPSAPAVRLNLAATTELVRALCEFEEPGKVVALTRGAVRAVSADAAPDPAQAQLWGFGRVVALEHPERWAGLVDIPRVPDRAVLARLRSVLFGGYEGDQLAVRDAGVHARRLVQRPAPAPARSWKPRGTVLVSGGTGAIGVAVARWLASQGAEHILLLSRGGAGRVPGLADELGDTGLTVASCDVADRDALAAVLAEVPSERPLSAVFHAAGVGEACLLGDLDLDELALVTGAKVRGADNLDELTREMPLDAFVLFSSIAGVWGSGAQGAYAAGNAYLDALAERRRAAGLTATAVAWGPWARAGMATEGDAAEQLSKRGLNLIEPDLAIAALAKAIDLDDTATVFADVAWPKFLPLFTAARESDLFDELPGVRAAVAEAAPAPAADGDFAALLAGLSEQDRRRTVLDLVRTTVARVLGFGDVAKVAPSQAFKELGFDSLTAVELRTELAGATGLTLPASLVFDHPTPAALADHLLRALGADESGVETIVAGLDRLFGALAEADLAATDRLLVERRLADLTRQVRGERPAEQEEREDLGAVSDDELFDAIESELGR</sequence>
<feature type="domain" description="Ketosynthase family 3 (KS3)" evidence="10">
    <location>
        <begin position="33"/>
        <end position="450"/>
    </location>
</feature>
<evidence type="ECO:0000256" key="8">
    <source>
        <dbReference type="SAM" id="MobiDB-lite"/>
    </source>
</evidence>
<evidence type="ECO:0000256" key="3">
    <source>
        <dbReference type="ARBA" id="ARBA00022553"/>
    </source>
</evidence>
<evidence type="ECO:0000259" key="10">
    <source>
        <dbReference type="PROSITE" id="PS52004"/>
    </source>
</evidence>
<dbReference type="InterPro" id="IPR014031">
    <property type="entry name" value="Ketoacyl_synth_C"/>
</dbReference>
<keyword evidence="7" id="KW-0012">Acyltransferase</keyword>
<dbReference type="Pfam" id="PF16197">
    <property type="entry name" value="KAsynt_C_assoc"/>
    <property type="match status" value="2"/>
</dbReference>
<dbReference type="Pfam" id="PF18369">
    <property type="entry name" value="PKS_DE"/>
    <property type="match status" value="1"/>
</dbReference>
<evidence type="ECO:0000256" key="6">
    <source>
        <dbReference type="ARBA" id="ARBA00023268"/>
    </source>
</evidence>
<dbReference type="SMART" id="SM00825">
    <property type="entry name" value="PKS_KS"/>
    <property type="match status" value="2"/>
</dbReference>
<keyword evidence="3" id="KW-0597">Phosphoprotein</keyword>
<evidence type="ECO:0000256" key="4">
    <source>
        <dbReference type="ARBA" id="ARBA00022679"/>
    </source>
</evidence>